<evidence type="ECO:0000256" key="2">
    <source>
        <dbReference type="ARBA" id="ARBA00009773"/>
    </source>
</evidence>
<proteinExistence type="inferred from homology"/>
<evidence type="ECO:0000256" key="1">
    <source>
        <dbReference type="ARBA" id="ARBA00004651"/>
    </source>
</evidence>
<dbReference type="Proteomes" id="UP001499942">
    <property type="component" value="Unassembled WGS sequence"/>
</dbReference>
<accession>A0ABN3KZK1</accession>
<dbReference type="Pfam" id="PF01594">
    <property type="entry name" value="AI-2E_transport"/>
    <property type="match status" value="1"/>
</dbReference>
<evidence type="ECO:0000256" key="8">
    <source>
        <dbReference type="SAM" id="Phobius"/>
    </source>
</evidence>
<keyword evidence="5 8" id="KW-0812">Transmembrane</keyword>
<feature type="transmembrane region" description="Helical" evidence="8">
    <location>
        <begin position="232"/>
        <end position="258"/>
    </location>
</feature>
<comment type="similarity">
    <text evidence="2">Belongs to the autoinducer-2 exporter (AI-2E) (TC 2.A.86) family.</text>
</comment>
<feature type="transmembrane region" description="Helical" evidence="8">
    <location>
        <begin position="68"/>
        <end position="93"/>
    </location>
</feature>
<feature type="transmembrane region" description="Helical" evidence="8">
    <location>
        <begin position="203"/>
        <end position="226"/>
    </location>
</feature>
<comment type="subcellular location">
    <subcellularLocation>
        <location evidence="1">Cell membrane</location>
        <topology evidence="1">Multi-pass membrane protein</topology>
    </subcellularLocation>
</comment>
<gene>
    <name evidence="9" type="ORF">GCM10010393_01130</name>
</gene>
<keyword evidence="6 8" id="KW-1133">Transmembrane helix</keyword>
<evidence type="ECO:0000256" key="7">
    <source>
        <dbReference type="ARBA" id="ARBA00023136"/>
    </source>
</evidence>
<reference evidence="9 10" key="1">
    <citation type="journal article" date="2019" name="Int. J. Syst. Evol. Microbiol.">
        <title>The Global Catalogue of Microorganisms (GCM) 10K type strain sequencing project: providing services to taxonomists for standard genome sequencing and annotation.</title>
        <authorList>
            <consortium name="The Broad Institute Genomics Platform"/>
            <consortium name="The Broad Institute Genome Sequencing Center for Infectious Disease"/>
            <person name="Wu L."/>
            <person name="Ma J."/>
        </authorList>
    </citation>
    <scope>NUCLEOTIDE SEQUENCE [LARGE SCALE GENOMIC DNA]</scope>
    <source>
        <strain evidence="9 10">JCM 5062</strain>
    </source>
</reference>
<keyword evidence="7 8" id="KW-0472">Membrane</keyword>
<organism evidence="9 10">
    <name type="scientific">Streptomyces gobitricini</name>
    <dbReference type="NCBI Taxonomy" id="68211"/>
    <lineage>
        <taxon>Bacteria</taxon>
        <taxon>Bacillati</taxon>
        <taxon>Actinomycetota</taxon>
        <taxon>Actinomycetes</taxon>
        <taxon>Kitasatosporales</taxon>
        <taxon>Streptomycetaceae</taxon>
        <taxon>Streptomyces</taxon>
    </lineage>
</organism>
<evidence type="ECO:0000256" key="4">
    <source>
        <dbReference type="ARBA" id="ARBA00022475"/>
    </source>
</evidence>
<feature type="transmembrane region" description="Helical" evidence="8">
    <location>
        <begin position="143"/>
        <end position="168"/>
    </location>
</feature>
<evidence type="ECO:0000256" key="3">
    <source>
        <dbReference type="ARBA" id="ARBA00022448"/>
    </source>
</evidence>
<evidence type="ECO:0000256" key="5">
    <source>
        <dbReference type="ARBA" id="ARBA00022692"/>
    </source>
</evidence>
<dbReference type="PANTHER" id="PTHR21716:SF53">
    <property type="entry name" value="PERMEASE PERM-RELATED"/>
    <property type="match status" value="1"/>
</dbReference>
<keyword evidence="10" id="KW-1185">Reference proteome</keyword>
<feature type="transmembrane region" description="Helical" evidence="8">
    <location>
        <begin position="12"/>
        <end position="31"/>
    </location>
</feature>
<evidence type="ECO:0000313" key="9">
    <source>
        <dbReference type="EMBL" id="GAA2475092.1"/>
    </source>
</evidence>
<dbReference type="RefSeq" id="WP_344355129.1">
    <property type="nucleotide sequence ID" value="NZ_BAAASR010000001.1"/>
</dbReference>
<sequence>MHTLPEPVRRLAAWCVVILLVTGVAAVGVWLCATFRTAVTPVLLALLGTALLGPLYRRLLAMKVQRSLAAGLTCAAVVAVVGGAGYIVVAVLIDTGDQILTSLRRAATDLTEHFGAVGTSLDDVAGNARDLLGKFGGTAASGVISGLSVVGEVIAMAVLALLLVFFFLRDSGRAMRGLRSLVPRGGADHVEAMARRAFEAMEGFMRGTTFIALIDALLITAGLLVLRVPGAVGLGALVFVGAYIPYLGAFISGAVAILVALADRGVVIALWTVGVVLAVQLVEGHVLQPVIQSRTVQMHPAVVMITITAGASVAGILGMLLAVPLTAAAFGVIGELRRLYAAGGP</sequence>
<protein>
    <submittedName>
        <fullName evidence="9">AI-2E family transporter</fullName>
    </submittedName>
</protein>
<evidence type="ECO:0000313" key="10">
    <source>
        <dbReference type="Proteomes" id="UP001499942"/>
    </source>
</evidence>
<evidence type="ECO:0000256" key="6">
    <source>
        <dbReference type="ARBA" id="ARBA00022989"/>
    </source>
</evidence>
<dbReference type="PANTHER" id="PTHR21716">
    <property type="entry name" value="TRANSMEMBRANE PROTEIN"/>
    <property type="match status" value="1"/>
</dbReference>
<keyword evidence="3" id="KW-0813">Transport</keyword>
<dbReference type="EMBL" id="BAAASR010000001">
    <property type="protein sequence ID" value="GAA2475092.1"/>
    <property type="molecule type" value="Genomic_DNA"/>
</dbReference>
<keyword evidence="4" id="KW-1003">Cell membrane</keyword>
<dbReference type="InterPro" id="IPR002549">
    <property type="entry name" value="AI-2E-like"/>
</dbReference>
<comment type="caution">
    <text evidence="9">The sequence shown here is derived from an EMBL/GenBank/DDBJ whole genome shotgun (WGS) entry which is preliminary data.</text>
</comment>
<feature type="transmembrane region" description="Helical" evidence="8">
    <location>
        <begin position="265"/>
        <end position="282"/>
    </location>
</feature>
<name>A0ABN3KZK1_9ACTN</name>
<feature type="transmembrane region" description="Helical" evidence="8">
    <location>
        <begin position="302"/>
        <end position="330"/>
    </location>
</feature>
<feature type="transmembrane region" description="Helical" evidence="8">
    <location>
        <begin position="37"/>
        <end position="56"/>
    </location>
</feature>